<dbReference type="SUPFAM" id="SSF53756">
    <property type="entry name" value="UDP-Glycosyltransferase/glycogen phosphorylase"/>
    <property type="match status" value="1"/>
</dbReference>
<feature type="domain" description="Glycosyltransferase subfamily 4-like N-terminal" evidence="1">
    <location>
        <begin position="2"/>
        <end position="140"/>
    </location>
</feature>
<evidence type="ECO:0000259" key="1">
    <source>
        <dbReference type="Pfam" id="PF13579"/>
    </source>
</evidence>
<gene>
    <name evidence="2" type="ORF">DFR39_107135</name>
</gene>
<dbReference type="Gene3D" id="3.40.50.2000">
    <property type="entry name" value="Glycogen Phosphorylase B"/>
    <property type="match status" value="2"/>
</dbReference>
<evidence type="ECO:0000313" key="3">
    <source>
        <dbReference type="Proteomes" id="UP000295357"/>
    </source>
</evidence>
<evidence type="ECO:0000313" key="2">
    <source>
        <dbReference type="EMBL" id="TDP07602.1"/>
    </source>
</evidence>
<dbReference type="Pfam" id="PF13692">
    <property type="entry name" value="Glyco_trans_1_4"/>
    <property type="match status" value="1"/>
</dbReference>
<dbReference type="InterPro" id="IPR050194">
    <property type="entry name" value="Glycosyltransferase_grp1"/>
</dbReference>
<dbReference type="EMBL" id="SNXE01000007">
    <property type="protein sequence ID" value="TDP07602.1"/>
    <property type="molecule type" value="Genomic_DNA"/>
</dbReference>
<dbReference type="PANTHER" id="PTHR45947">
    <property type="entry name" value="SULFOQUINOVOSYL TRANSFERASE SQD2"/>
    <property type="match status" value="1"/>
</dbReference>
<dbReference type="InterPro" id="IPR028098">
    <property type="entry name" value="Glyco_trans_4-like_N"/>
</dbReference>
<dbReference type="Proteomes" id="UP000295357">
    <property type="component" value="Unassembled WGS sequence"/>
</dbReference>
<keyword evidence="2" id="KW-0808">Transferase</keyword>
<comment type="caution">
    <text evidence="2">The sequence shown here is derived from an EMBL/GenBank/DDBJ whole genome shotgun (WGS) entry which is preliminary data.</text>
</comment>
<dbReference type="PANTHER" id="PTHR45947:SF3">
    <property type="entry name" value="SULFOQUINOVOSYL TRANSFERASE SQD2"/>
    <property type="match status" value="1"/>
</dbReference>
<name>A0A4R6N2Y4_9BURK</name>
<sequence length="339" mass="37310">MAGVEVVSLGTPEVENSLSLKRRLLGELQMGWRAARRLFAGEGRPDIAIISSPGYLAALVIAAYSRWRRVPYVLEMRDIYPQVYAEASLIRRESALYRFFSGRSRQLYRKARLVICATQGLAREVMHDEPSAKVACVYNGFPAELLERSAHKHSRFTVCFHGVLGYFQDVDTLVAVAERLAEHNIDMLVIGYGRKESQLQASTLSNLRFLGRQPFDATIAEIERCHLGLCLRLDDGISKDAFPVKVWEYLGLGIPSVVTPPCEAGDFLTAQDCGVVHAAGDVGAIVSTVLALRDSPARWQALSNRCRLVGRSYTRAATGLAVARLISETLDVSTAPAAK</sequence>
<dbReference type="AlphaFoldDB" id="A0A4R6N2Y4"/>
<dbReference type="GO" id="GO:0016758">
    <property type="term" value="F:hexosyltransferase activity"/>
    <property type="evidence" value="ECO:0007669"/>
    <property type="project" value="TreeGrafter"/>
</dbReference>
<proteinExistence type="predicted"/>
<reference evidence="2 3" key="1">
    <citation type="submission" date="2019-03" db="EMBL/GenBank/DDBJ databases">
        <title>Genomic Encyclopedia of Type Strains, Phase IV (KMG-IV): sequencing the most valuable type-strain genomes for metagenomic binning, comparative biology and taxonomic classification.</title>
        <authorList>
            <person name="Goeker M."/>
        </authorList>
    </citation>
    <scope>NUCLEOTIDE SEQUENCE [LARGE SCALE GENOMIC DNA]</scope>
    <source>
        <strain evidence="2 3">DSM 25082</strain>
    </source>
</reference>
<organism evidence="2 3">
    <name type="scientific">Roseateles asaccharophilus</name>
    <dbReference type="NCBI Taxonomy" id="582607"/>
    <lineage>
        <taxon>Bacteria</taxon>
        <taxon>Pseudomonadati</taxon>
        <taxon>Pseudomonadota</taxon>
        <taxon>Betaproteobacteria</taxon>
        <taxon>Burkholderiales</taxon>
        <taxon>Sphaerotilaceae</taxon>
        <taxon>Roseateles</taxon>
    </lineage>
</organism>
<accession>A0A4R6N2Y4</accession>
<keyword evidence="3" id="KW-1185">Reference proteome</keyword>
<dbReference type="CDD" id="cd03794">
    <property type="entry name" value="GT4_WbuB-like"/>
    <property type="match status" value="1"/>
</dbReference>
<protein>
    <submittedName>
        <fullName evidence="2">Glycosyltransferase involved in cell wall biosynthesis</fullName>
    </submittedName>
</protein>
<dbReference type="Pfam" id="PF13579">
    <property type="entry name" value="Glyco_trans_4_4"/>
    <property type="match status" value="1"/>
</dbReference>